<dbReference type="Pfam" id="PF00753">
    <property type="entry name" value="Lactamase_B"/>
    <property type="match status" value="1"/>
</dbReference>
<dbReference type="InterPro" id="IPR001279">
    <property type="entry name" value="Metallo-B-lactamas"/>
</dbReference>
<dbReference type="AlphaFoldDB" id="A0A0C1ZUL9"/>
<organism evidence="2 3">
    <name type="scientific">Enhygromyxa salina</name>
    <dbReference type="NCBI Taxonomy" id="215803"/>
    <lineage>
        <taxon>Bacteria</taxon>
        <taxon>Pseudomonadati</taxon>
        <taxon>Myxococcota</taxon>
        <taxon>Polyangia</taxon>
        <taxon>Nannocystales</taxon>
        <taxon>Nannocystaceae</taxon>
        <taxon>Enhygromyxa</taxon>
    </lineage>
</organism>
<proteinExistence type="predicted"/>
<reference evidence="2 3" key="1">
    <citation type="submission" date="2014-12" db="EMBL/GenBank/DDBJ databases">
        <title>Genome assembly of Enhygromyxa salina DSM 15201.</title>
        <authorList>
            <person name="Sharma G."/>
            <person name="Subramanian S."/>
        </authorList>
    </citation>
    <scope>NUCLEOTIDE SEQUENCE [LARGE SCALE GENOMIC DNA]</scope>
    <source>
        <strain evidence="2 3">DSM 15201</strain>
    </source>
</reference>
<feature type="domain" description="Metallo-beta-lactamase" evidence="1">
    <location>
        <begin position="29"/>
        <end position="232"/>
    </location>
</feature>
<dbReference type="Gene3D" id="3.60.15.10">
    <property type="entry name" value="Ribonuclease Z/Hydroxyacylglutathione hydrolase-like"/>
    <property type="match status" value="1"/>
</dbReference>
<dbReference type="Proteomes" id="UP000031599">
    <property type="component" value="Unassembled WGS sequence"/>
</dbReference>
<accession>A0A0C1ZUL9</accession>
<dbReference type="RefSeq" id="WP_052552898.1">
    <property type="nucleotide sequence ID" value="NZ_JMCC02000066.1"/>
</dbReference>
<dbReference type="InterPro" id="IPR052159">
    <property type="entry name" value="Competence_DNA_uptake"/>
</dbReference>
<evidence type="ECO:0000313" key="2">
    <source>
        <dbReference type="EMBL" id="KIG14728.1"/>
    </source>
</evidence>
<dbReference type="SUPFAM" id="SSF56281">
    <property type="entry name" value="Metallo-hydrolase/oxidoreductase"/>
    <property type="match status" value="1"/>
</dbReference>
<gene>
    <name evidence="2" type="ORF">DB30_06314</name>
</gene>
<protein>
    <submittedName>
        <fullName evidence="2">ComEC/Rec2-related protein</fullName>
    </submittedName>
</protein>
<dbReference type="SMART" id="SM00849">
    <property type="entry name" value="Lactamase_B"/>
    <property type="match status" value="1"/>
</dbReference>
<dbReference type="PANTHER" id="PTHR30619">
    <property type="entry name" value="DNA INTERNALIZATION/COMPETENCE PROTEIN COMEC/REC2"/>
    <property type="match status" value="1"/>
</dbReference>
<comment type="caution">
    <text evidence="2">The sequence shown here is derived from an EMBL/GenBank/DDBJ whole genome shotgun (WGS) entry which is preliminary data.</text>
</comment>
<dbReference type="EMBL" id="JMCC02000066">
    <property type="protein sequence ID" value="KIG14728.1"/>
    <property type="molecule type" value="Genomic_DNA"/>
</dbReference>
<evidence type="ECO:0000313" key="3">
    <source>
        <dbReference type="Proteomes" id="UP000031599"/>
    </source>
</evidence>
<dbReference type="InterPro" id="IPR036866">
    <property type="entry name" value="RibonucZ/Hydroxyglut_hydro"/>
</dbReference>
<evidence type="ECO:0000259" key="1">
    <source>
        <dbReference type="SMART" id="SM00849"/>
    </source>
</evidence>
<sequence length="303" mass="31318">MFTTTIFHSLLGLAVPDAGPGLHFIDVGQGAALLLQGEAGERVLVDSGPAAGSDALLHALAEHGTNEVDLWIHTHFDADHIGGFSLAMTGLDRRRPSPDDPTVARLWDRGLAGPLPDSEAFALYLALAGTAREAPAPGSVYAVPGLRIEVLDLDPLPAAAPENDRGLALCVEVGGVRALLPGDLSAPRVELAAAACGVVDVLWLSHHGAANASSELAITLANPELTVISAGHDNDHCHPSPLALALLHGRQAWILDGAGVDPRGSCPALVDSLGAQHHLVGGDLWIDAELRSWLGISGGWVLS</sequence>
<name>A0A0C1ZUL9_9BACT</name>
<dbReference type="PANTHER" id="PTHR30619:SF1">
    <property type="entry name" value="RECOMBINATION PROTEIN 2"/>
    <property type="match status" value="1"/>
</dbReference>